<reference evidence="1" key="1">
    <citation type="submission" date="2021-10" db="EMBL/GenBank/DDBJ databases">
        <title>Anaerobic single-cell dispensing facilitates the cultivation of human gut bacteria.</title>
        <authorList>
            <person name="Afrizal A."/>
        </authorList>
    </citation>
    <scope>NUCLEOTIDE SEQUENCE</scope>
    <source>
        <strain evidence="1">CLA-AA-H250</strain>
    </source>
</reference>
<dbReference type="RefSeq" id="WP_176819765.1">
    <property type="nucleotide sequence ID" value="NZ_JAJEQC010000013.1"/>
</dbReference>
<dbReference type="Proteomes" id="UP001199424">
    <property type="component" value="Unassembled WGS sequence"/>
</dbReference>
<comment type="caution">
    <text evidence="1">The sequence shown here is derived from an EMBL/GenBank/DDBJ whole genome shotgun (WGS) entry which is preliminary data.</text>
</comment>
<evidence type="ECO:0000313" key="2">
    <source>
        <dbReference type="Proteomes" id="UP001199424"/>
    </source>
</evidence>
<dbReference type="AlphaFoldDB" id="A0AAE3AJE7"/>
<sequence>MFGRKKKKQTPALFGSRIEPDCAYCAFHADGVQKKCLAGQLGGEHCAKFQYDPLRREPKSEQKLGQYSAEEFKL</sequence>
<proteinExistence type="predicted"/>
<accession>A0AAE3AJE7</accession>
<protein>
    <submittedName>
        <fullName evidence="1">Uncharacterized protein</fullName>
    </submittedName>
</protein>
<keyword evidence="2" id="KW-1185">Reference proteome</keyword>
<dbReference type="EMBL" id="JAJEQC010000013">
    <property type="protein sequence ID" value="MCC2137685.1"/>
    <property type="molecule type" value="Genomic_DNA"/>
</dbReference>
<organism evidence="1 2">
    <name type="scientific">Hominenteromicrobium mulieris</name>
    <dbReference type="NCBI Taxonomy" id="2885357"/>
    <lineage>
        <taxon>Bacteria</taxon>
        <taxon>Bacillati</taxon>
        <taxon>Bacillota</taxon>
        <taxon>Clostridia</taxon>
        <taxon>Eubacteriales</taxon>
        <taxon>Oscillospiraceae</taxon>
        <taxon>Hominenteromicrobium</taxon>
    </lineage>
</organism>
<gene>
    <name evidence="1" type="ORF">LKD31_11785</name>
</gene>
<name>A0AAE3AJE7_9FIRM</name>
<evidence type="ECO:0000313" key="1">
    <source>
        <dbReference type="EMBL" id="MCC2137685.1"/>
    </source>
</evidence>